<dbReference type="InterPro" id="IPR009100">
    <property type="entry name" value="AcylCoA_DH/oxidase_NM_dom_sf"/>
</dbReference>
<name>A0ABU7U2L1_9PROT</name>
<sequence>MKKPQLQSGMDDRFKAALHEIAARADAAEKDPRGLAPEVAMLAKAGILTACLPVHDGGQGLATSPEASSTLFDVLRRIGRANLSLGRLFEGHVNAVKLVSLYGGAMAVAEMARNVSEGGLLGVWGANGRKPLRYVAARGSYHLSGEKIFASGLGVVRLAVVTMHASETPDTPPQLALIEVTEKQRQDATHWDVTGMRATMSGRFDFTDLRISDAQCLGEPGIYEREPHFEGASGAIARCILAGLKHCCFIGGKHFCPAGASMILFN</sequence>
<dbReference type="RefSeq" id="WP_394819264.1">
    <property type="nucleotide sequence ID" value="NZ_JAWJZY010000002.1"/>
</dbReference>
<keyword evidence="2" id="KW-1185">Reference proteome</keyword>
<accession>A0ABU7U2L1</accession>
<protein>
    <recommendedName>
        <fullName evidence="3">Acyl-CoA dehydrogenase</fullName>
    </recommendedName>
</protein>
<dbReference type="Gene3D" id="2.40.110.10">
    <property type="entry name" value="Butyryl-CoA Dehydrogenase, subunit A, domain 2"/>
    <property type="match status" value="1"/>
</dbReference>
<dbReference type="InterPro" id="IPR037069">
    <property type="entry name" value="AcylCoA_DH/ox_N_sf"/>
</dbReference>
<evidence type="ECO:0008006" key="3">
    <source>
        <dbReference type="Google" id="ProtNLM"/>
    </source>
</evidence>
<gene>
    <name evidence="1" type="ORF">DOFOFD_04760</name>
</gene>
<dbReference type="EMBL" id="JAWJZY010000002">
    <property type="protein sequence ID" value="MEE8658316.1"/>
    <property type="molecule type" value="Genomic_DNA"/>
</dbReference>
<dbReference type="Proteomes" id="UP001312908">
    <property type="component" value="Unassembled WGS sequence"/>
</dbReference>
<evidence type="ECO:0000313" key="2">
    <source>
        <dbReference type="Proteomes" id="UP001312908"/>
    </source>
</evidence>
<proteinExistence type="predicted"/>
<dbReference type="InterPro" id="IPR046373">
    <property type="entry name" value="Acyl-CoA_Oxase/DH_mid-dom_sf"/>
</dbReference>
<comment type="caution">
    <text evidence="1">The sequence shown here is derived from an EMBL/GenBank/DDBJ whole genome shotgun (WGS) entry which is preliminary data.</text>
</comment>
<dbReference type="Gene3D" id="1.10.540.10">
    <property type="entry name" value="Acyl-CoA dehydrogenase/oxidase, N-terminal domain"/>
    <property type="match status" value="1"/>
</dbReference>
<evidence type="ECO:0000313" key="1">
    <source>
        <dbReference type="EMBL" id="MEE8658316.1"/>
    </source>
</evidence>
<dbReference type="SUPFAM" id="SSF56645">
    <property type="entry name" value="Acyl-CoA dehydrogenase NM domain-like"/>
    <property type="match status" value="1"/>
</dbReference>
<reference evidence="1 2" key="1">
    <citation type="submission" date="2023-10" db="EMBL/GenBank/DDBJ databases">
        <title>Sorlinia euscelidii gen. nov., sp. nov., an acetic acid bacteria isolated from the gut of Euscelidius variegatus emitter.</title>
        <authorList>
            <person name="Michoud G."/>
            <person name="Marasco R."/>
            <person name="Seferji K."/>
            <person name="Gonella E."/>
            <person name="Garuglieri E."/>
            <person name="Alma A."/>
            <person name="Mapelli F."/>
            <person name="Borin S."/>
            <person name="Daffonchio D."/>
            <person name="Crotti E."/>
        </authorList>
    </citation>
    <scope>NUCLEOTIDE SEQUENCE [LARGE SCALE GENOMIC DNA]</scope>
    <source>
        <strain evidence="1 2">EV16P</strain>
    </source>
</reference>
<organism evidence="1 2">
    <name type="scientific">Sorlinia euscelidii</name>
    <dbReference type="NCBI Taxonomy" id="3081148"/>
    <lineage>
        <taxon>Bacteria</taxon>
        <taxon>Pseudomonadati</taxon>
        <taxon>Pseudomonadota</taxon>
        <taxon>Alphaproteobacteria</taxon>
        <taxon>Acetobacterales</taxon>
        <taxon>Acetobacteraceae</taxon>
        <taxon>Sorlinia</taxon>
    </lineage>
</organism>